<reference evidence="2" key="1">
    <citation type="submission" date="2015-02" db="EMBL/GenBank/DDBJ databases">
        <authorList>
            <person name="Chooi Y.-H."/>
        </authorList>
    </citation>
    <scope>NUCLEOTIDE SEQUENCE [LARGE SCALE GENOMIC DNA]</scope>
    <source>
        <strain evidence="2">strain Y</strain>
    </source>
</reference>
<dbReference type="OrthoDB" id="9791837at2"/>
<dbReference type="KEGG" id="fiy:BN1229_v1_3171"/>
<sequence>MAVRTHMTTNRARRDENAFWYNRRRQETVSAASVVLKAVKQCIPMESALDVGCGTGTWLGVAKKLGARRILGLDGPHVPIEYLDVEQFEFRPTDLASPPKDVGLFDLAICLEVAEHLEADASDSLLDLLANSSENIIFSAAIPGQGGNGHINEQWQESWILRFEARGYYCYDFVRPLIWARVDVPSWYCQNIFLLSKRNDLSQTLSALGFYCLPDAMRNLVHPRTLSPIVLRANNPGIKRSARLLKSALVSKCRRVFLDGENA</sequence>
<dbReference type="KEGG" id="fil:BN1229_v1_2741"/>
<dbReference type="Proteomes" id="UP000033187">
    <property type="component" value="Chromosome 1"/>
</dbReference>
<gene>
    <name evidence="1" type="ORF">YBN1229_v1_3171</name>
</gene>
<evidence type="ECO:0000313" key="2">
    <source>
        <dbReference type="Proteomes" id="UP000033187"/>
    </source>
</evidence>
<dbReference type="EMBL" id="LN829119">
    <property type="protein sequence ID" value="CPR21716.1"/>
    <property type="molecule type" value="Genomic_DNA"/>
</dbReference>
<dbReference type="SUPFAM" id="SSF53335">
    <property type="entry name" value="S-adenosyl-L-methionine-dependent methyltransferases"/>
    <property type="match status" value="1"/>
</dbReference>
<evidence type="ECO:0000313" key="1">
    <source>
        <dbReference type="EMBL" id="CPR21716.1"/>
    </source>
</evidence>
<accession>A0A0D6JIF4</accession>
<protein>
    <recommendedName>
        <fullName evidence="3">Methyltransferase domain-containing protein</fullName>
    </recommendedName>
</protein>
<dbReference type="Gene3D" id="3.40.50.150">
    <property type="entry name" value="Vaccinia Virus protein VP39"/>
    <property type="match status" value="1"/>
</dbReference>
<dbReference type="InterPro" id="IPR029063">
    <property type="entry name" value="SAM-dependent_MTases_sf"/>
</dbReference>
<keyword evidence="2" id="KW-1185">Reference proteome</keyword>
<name>A0A0D6JIF4_9HYPH</name>
<dbReference type="AlphaFoldDB" id="A0A0D6JIF4"/>
<dbReference type="Pfam" id="PF13489">
    <property type="entry name" value="Methyltransf_23"/>
    <property type="match status" value="1"/>
</dbReference>
<dbReference type="CDD" id="cd02440">
    <property type="entry name" value="AdoMet_MTases"/>
    <property type="match status" value="1"/>
</dbReference>
<evidence type="ECO:0008006" key="3">
    <source>
        <dbReference type="Google" id="ProtNLM"/>
    </source>
</evidence>
<organism evidence="1 2">
    <name type="scientific">Candidatus Filomicrobium marinum</name>
    <dbReference type="NCBI Taxonomy" id="1608628"/>
    <lineage>
        <taxon>Bacteria</taxon>
        <taxon>Pseudomonadati</taxon>
        <taxon>Pseudomonadota</taxon>
        <taxon>Alphaproteobacteria</taxon>
        <taxon>Hyphomicrobiales</taxon>
        <taxon>Hyphomicrobiaceae</taxon>
        <taxon>Filomicrobium</taxon>
    </lineage>
</organism>
<dbReference type="RefSeq" id="WP_152025002.1">
    <property type="nucleotide sequence ID" value="NZ_LN829119.1"/>
</dbReference>
<proteinExistence type="predicted"/>